<keyword evidence="2" id="KW-1185">Reference proteome</keyword>
<accession>A0ABS4X832</accession>
<dbReference type="Proteomes" id="UP001296993">
    <property type="component" value="Unassembled WGS sequence"/>
</dbReference>
<sequence>MRVAPHFETAYPMSYGHVPEIANEMIALVMECLAAVRKGVIIDEQFLLRNQKTSNIARGSKQPEADC</sequence>
<evidence type="ECO:0000313" key="2">
    <source>
        <dbReference type="Proteomes" id="UP001296993"/>
    </source>
</evidence>
<dbReference type="EMBL" id="JAGIOF010000001">
    <property type="protein sequence ID" value="MBP2384621.1"/>
    <property type="molecule type" value="Genomic_DNA"/>
</dbReference>
<protein>
    <submittedName>
        <fullName evidence="1">Uncharacterized protein</fullName>
    </submittedName>
</protein>
<reference evidence="1 2" key="1">
    <citation type="submission" date="2021-03" db="EMBL/GenBank/DDBJ databases">
        <title>Sequencing the genomes of 1000 actinobacteria strains.</title>
        <authorList>
            <person name="Klenk H.-P."/>
        </authorList>
    </citation>
    <scope>NUCLEOTIDE SEQUENCE [LARGE SCALE GENOMIC DNA]</scope>
    <source>
        <strain evidence="1 2">DSM 15797</strain>
    </source>
</reference>
<comment type="caution">
    <text evidence="1">The sequence shown here is derived from an EMBL/GenBank/DDBJ whole genome shotgun (WGS) entry which is preliminary data.</text>
</comment>
<organism evidence="1 2">
    <name type="scientific">Paeniglutamicibacter kerguelensis</name>
    <dbReference type="NCBI Taxonomy" id="254788"/>
    <lineage>
        <taxon>Bacteria</taxon>
        <taxon>Bacillati</taxon>
        <taxon>Actinomycetota</taxon>
        <taxon>Actinomycetes</taxon>
        <taxon>Micrococcales</taxon>
        <taxon>Micrococcaceae</taxon>
        <taxon>Paeniglutamicibacter</taxon>
    </lineage>
</organism>
<proteinExistence type="predicted"/>
<gene>
    <name evidence="1" type="ORF">JOF47_000132</name>
</gene>
<evidence type="ECO:0000313" key="1">
    <source>
        <dbReference type="EMBL" id="MBP2384621.1"/>
    </source>
</evidence>
<name>A0ABS4X832_9MICC</name>